<keyword evidence="13" id="KW-0675">Receptor</keyword>
<keyword evidence="2 8" id="KW-0813">Transport</keyword>
<dbReference type="InterPro" id="IPR036942">
    <property type="entry name" value="Beta-barrel_TonB_sf"/>
</dbReference>
<evidence type="ECO:0000256" key="4">
    <source>
        <dbReference type="ARBA" id="ARBA00022692"/>
    </source>
</evidence>
<protein>
    <submittedName>
        <fullName evidence="13">TonB-dependent receptor</fullName>
    </submittedName>
</protein>
<keyword evidence="5 9" id="KW-0798">TonB box</keyword>
<evidence type="ECO:0000256" key="7">
    <source>
        <dbReference type="ARBA" id="ARBA00023237"/>
    </source>
</evidence>
<dbReference type="InterPro" id="IPR000531">
    <property type="entry name" value="Beta-barrel_TonB"/>
</dbReference>
<evidence type="ECO:0000256" key="1">
    <source>
        <dbReference type="ARBA" id="ARBA00004571"/>
    </source>
</evidence>
<evidence type="ECO:0000313" key="13">
    <source>
        <dbReference type="EMBL" id="AYD47876.1"/>
    </source>
</evidence>
<keyword evidence="10" id="KW-0732">Signal</keyword>
<dbReference type="OrthoDB" id="9768177at2"/>
<proteinExistence type="inferred from homology"/>
<evidence type="ECO:0000256" key="10">
    <source>
        <dbReference type="SAM" id="SignalP"/>
    </source>
</evidence>
<dbReference type="InterPro" id="IPR023997">
    <property type="entry name" value="TonB-dep_OMP_SusC/RagA_CS"/>
</dbReference>
<dbReference type="RefSeq" id="WP_119987673.1">
    <property type="nucleotide sequence ID" value="NZ_CP032489.1"/>
</dbReference>
<evidence type="ECO:0000256" key="2">
    <source>
        <dbReference type="ARBA" id="ARBA00022448"/>
    </source>
</evidence>
<dbReference type="AlphaFoldDB" id="A0A386HQM0"/>
<evidence type="ECO:0000256" key="8">
    <source>
        <dbReference type="PROSITE-ProRule" id="PRU01360"/>
    </source>
</evidence>
<keyword evidence="14" id="KW-1185">Reference proteome</keyword>
<sequence length="1077" mass="117914">MKKNILIIFLLCFTTVAFAQKGVISGHVTNEKGVPLDGVSVRLKQTNTGTLTNSSGDFSIDISKSKINNPTLIFAYTGYDDQSILIEKNNLRLDIVLKQSSNDLNDVVVIGYGTVSRKDLTGAVSSITAKQLKDIPINSAEEALAGRLAGVQVTGSEGAPNAQVSIKVRGGGSITQDNSPLYVVDGMIEDNALSTLSPQDIESIDVLKDASATAIYGARGANGVVIITTKNGKAGHSMVTYNGFVGWQQVGKKLAVMDPYDFVFYQYERSRGNSTLESGYTSSYGNFSDIDLYKNAAAVNWQDQVFGRNAFMQTHNVSVSGGDSKTQFDLSLSDNEAQAVMIGSDYNRKLVNFRLSHKVNDKLKLGFNVKFNNQSVDGQGTSNPGSSGLNFLRQAVRYVPYLAPGQSVSYYDPELLDNTSGNGLYIVNPLLLINAQYRKQYQTRINLSGYADWTITKFLSFRTTAGYDYYPTKTNSFDDSLTSNAISNGNGMPIATIATANRYTFDNSNVFTLTNRQLSGSFNKANKIDWVLGEESYQIQLDAQTTIQRFFPLGTTASEALGNLNLASPPTGYAEPSPTTNQDEQRISSFFTRINYAYNDKYLASLSMRADGSSVFGPGNQWGYFPAASLAWRVSQEKFMQSLKPVISDMKLRLSYGEAGNNRIPSFLYLTQFGTNQNYYGLQNQLTTAFGPVALANSNLKWETNVSRNIGLDLSFLKNRIQLSTDYYRNKTKDLLVSVTIAGTAGYTSQIQNVGSTSNNGLEVQLNASIIENKNFLWSANFNISTNQNKVLSLGGTEQSFTVNSGWAGAANPDDFIVKVGAPVGSMYGLVNDGFYTIDDFDFNSTTQKYILKNGVVDDSKVAGIAPQPGTIKFKDLNGDGIVDLNNDRKIIGNANPKFFGGLNQQFVYKNFDMSIFLNFQYGNDIVNDNKLEFSSGYTVGANLLAIDNNRWKTVNPQGQVVTDPTALAELNKNATLWQPMTTGSSWTPQSWAIEDGSFLRINNITLGYTLPKGLLKKAGIKKFRVYGTVNNLAVLTGYSGYDPEVNTRRSVPMTPGVDYSAYPRARSFIFGVNVTL</sequence>
<dbReference type="InterPro" id="IPR037066">
    <property type="entry name" value="Plug_dom_sf"/>
</dbReference>
<evidence type="ECO:0000313" key="14">
    <source>
        <dbReference type="Proteomes" id="UP000266118"/>
    </source>
</evidence>
<keyword evidence="3 8" id="KW-1134">Transmembrane beta strand</keyword>
<dbReference type="PROSITE" id="PS52016">
    <property type="entry name" value="TONB_DEPENDENT_REC_3"/>
    <property type="match status" value="1"/>
</dbReference>
<evidence type="ECO:0000256" key="9">
    <source>
        <dbReference type="RuleBase" id="RU003357"/>
    </source>
</evidence>
<dbReference type="GO" id="GO:0009279">
    <property type="term" value="C:cell outer membrane"/>
    <property type="evidence" value="ECO:0007669"/>
    <property type="project" value="UniProtKB-SubCell"/>
</dbReference>
<keyword evidence="6 8" id="KW-0472">Membrane</keyword>
<dbReference type="InterPro" id="IPR039426">
    <property type="entry name" value="TonB-dep_rcpt-like"/>
</dbReference>
<evidence type="ECO:0000256" key="5">
    <source>
        <dbReference type="ARBA" id="ARBA00023077"/>
    </source>
</evidence>
<organism evidence="13 14">
    <name type="scientific">Arachidicoccus soli</name>
    <dbReference type="NCBI Taxonomy" id="2341117"/>
    <lineage>
        <taxon>Bacteria</taxon>
        <taxon>Pseudomonadati</taxon>
        <taxon>Bacteroidota</taxon>
        <taxon>Chitinophagia</taxon>
        <taxon>Chitinophagales</taxon>
        <taxon>Chitinophagaceae</taxon>
        <taxon>Arachidicoccus</taxon>
    </lineage>
</organism>
<gene>
    <name evidence="13" type="ORF">D6B99_09905</name>
</gene>
<dbReference type="Gene3D" id="2.170.130.10">
    <property type="entry name" value="TonB-dependent receptor, plug domain"/>
    <property type="match status" value="1"/>
</dbReference>
<feature type="signal peptide" evidence="10">
    <location>
        <begin position="1"/>
        <end position="19"/>
    </location>
</feature>
<evidence type="ECO:0000256" key="6">
    <source>
        <dbReference type="ARBA" id="ARBA00023136"/>
    </source>
</evidence>
<name>A0A386HQM0_9BACT</name>
<dbReference type="NCBIfam" id="TIGR04057">
    <property type="entry name" value="SusC_RagA_signa"/>
    <property type="match status" value="1"/>
</dbReference>
<dbReference type="InterPro" id="IPR008969">
    <property type="entry name" value="CarboxyPept-like_regulatory"/>
</dbReference>
<dbReference type="InterPro" id="IPR023996">
    <property type="entry name" value="TonB-dep_OMP_SusC/RagA"/>
</dbReference>
<dbReference type="NCBIfam" id="TIGR04056">
    <property type="entry name" value="OMP_RagA_SusC"/>
    <property type="match status" value="1"/>
</dbReference>
<evidence type="ECO:0000259" key="11">
    <source>
        <dbReference type="Pfam" id="PF00593"/>
    </source>
</evidence>
<dbReference type="KEGG" id="ark:D6B99_09905"/>
<evidence type="ECO:0000259" key="12">
    <source>
        <dbReference type="Pfam" id="PF07715"/>
    </source>
</evidence>
<evidence type="ECO:0000256" key="3">
    <source>
        <dbReference type="ARBA" id="ARBA00022452"/>
    </source>
</evidence>
<dbReference type="Gene3D" id="2.40.170.20">
    <property type="entry name" value="TonB-dependent receptor, beta-barrel domain"/>
    <property type="match status" value="1"/>
</dbReference>
<accession>A0A386HQM0</accession>
<reference evidence="13 14" key="1">
    <citation type="submission" date="2018-09" db="EMBL/GenBank/DDBJ databases">
        <title>Arachidicoccus sp. nov., a bacterium isolated from soil.</title>
        <authorList>
            <person name="Weon H.-Y."/>
            <person name="Kwon S.-W."/>
            <person name="Lee S.A."/>
        </authorList>
    </citation>
    <scope>NUCLEOTIDE SEQUENCE [LARGE SCALE GENOMIC DNA]</scope>
    <source>
        <strain evidence="13 14">KIS59-12</strain>
    </source>
</reference>
<dbReference type="EMBL" id="CP032489">
    <property type="protein sequence ID" value="AYD47876.1"/>
    <property type="molecule type" value="Genomic_DNA"/>
</dbReference>
<dbReference type="FunFam" id="2.170.130.10:FF:000008">
    <property type="entry name" value="SusC/RagA family TonB-linked outer membrane protein"/>
    <property type="match status" value="1"/>
</dbReference>
<dbReference type="Pfam" id="PF00593">
    <property type="entry name" value="TonB_dep_Rec_b-barrel"/>
    <property type="match status" value="1"/>
</dbReference>
<keyword evidence="4 8" id="KW-0812">Transmembrane</keyword>
<dbReference type="SUPFAM" id="SSF49464">
    <property type="entry name" value="Carboxypeptidase regulatory domain-like"/>
    <property type="match status" value="1"/>
</dbReference>
<comment type="subcellular location">
    <subcellularLocation>
        <location evidence="1 8">Cell outer membrane</location>
        <topology evidence="1 8">Multi-pass membrane protein</topology>
    </subcellularLocation>
</comment>
<dbReference type="Pfam" id="PF07715">
    <property type="entry name" value="Plug"/>
    <property type="match status" value="1"/>
</dbReference>
<feature type="chain" id="PRO_5017283175" evidence="10">
    <location>
        <begin position="20"/>
        <end position="1077"/>
    </location>
</feature>
<feature type="domain" description="TonB-dependent receptor-like beta-barrel" evidence="11">
    <location>
        <begin position="392"/>
        <end position="804"/>
    </location>
</feature>
<dbReference type="Gene3D" id="2.60.40.1120">
    <property type="entry name" value="Carboxypeptidase-like, regulatory domain"/>
    <property type="match status" value="1"/>
</dbReference>
<dbReference type="Pfam" id="PF13715">
    <property type="entry name" value="CarbopepD_reg_2"/>
    <property type="match status" value="1"/>
</dbReference>
<comment type="similarity">
    <text evidence="8 9">Belongs to the TonB-dependent receptor family.</text>
</comment>
<keyword evidence="7 8" id="KW-0998">Cell outer membrane</keyword>
<dbReference type="InterPro" id="IPR012910">
    <property type="entry name" value="Plug_dom"/>
</dbReference>
<feature type="domain" description="TonB-dependent receptor plug" evidence="12">
    <location>
        <begin position="117"/>
        <end position="224"/>
    </location>
</feature>
<dbReference type="SUPFAM" id="SSF56935">
    <property type="entry name" value="Porins"/>
    <property type="match status" value="1"/>
</dbReference>
<dbReference type="Proteomes" id="UP000266118">
    <property type="component" value="Chromosome"/>
</dbReference>